<sequence length="81" mass="9174">MQASHEYGHKAIPDKKGEPIRIDDTVKTANEDSLKGTVKDIVETKEEAQRYGARHPQVIIQEEQSGETFVKNPREVRSAEQ</sequence>
<gene>
    <name evidence="2" type="ORF">PIIN_06856</name>
</gene>
<dbReference type="InParanoid" id="G4TNM7"/>
<comment type="caution">
    <text evidence="2">The sequence shown here is derived from an EMBL/GenBank/DDBJ whole genome shotgun (WGS) entry which is preliminary data.</text>
</comment>
<protein>
    <recommendedName>
        <fullName evidence="4">Hypervirulence associated protein TUDOR domain-containing protein</fullName>
    </recommendedName>
</protein>
<dbReference type="Gene3D" id="2.30.30.1060">
    <property type="match status" value="1"/>
</dbReference>
<dbReference type="Proteomes" id="UP000007148">
    <property type="component" value="Unassembled WGS sequence"/>
</dbReference>
<feature type="region of interest" description="Disordered" evidence="1">
    <location>
        <begin position="48"/>
        <end position="81"/>
    </location>
</feature>
<dbReference type="AlphaFoldDB" id="G4TNM7"/>
<evidence type="ECO:0008006" key="4">
    <source>
        <dbReference type="Google" id="ProtNLM"/>
    </source>
</evidence>
<evidence type="ECO:0000313" key="3">
    <source>
        <dbReference type="Proteomes" id="UP000007148"/>
    </source>
</evidence>
<dbReference type="EMBL" id="CAFZ01000190">
    <property type="protein sequence ID" value="CCA72920.1"/>
    <property type="molecule type" value="Genomic_DNA"/>
</dbReference>
<accession>G4TNM7</accession>
<reference evidence="2 3" key="1">
    <citation type="journal article" date="2011" name="PLoS Pathog.">
        <title>Endophytic Life Strategies Decoded by Genome and Transcriptome Analyses of the Mutualistic Root Symbiont Piriformospora indica.</title>
        <authorList>
            <person name="Zuccaro A."/>
            <person name="Lahrmann U."/>
            <person name="Guldener U."/>
            <person name="Langen G."/>
            <person name="Pfiffi S."/>
            <person name="Biedenkopf D."/>
            <person name="Wong P."/>
            <person name="Samans B."/>
            <person name="Grimm C."/>
            <person name="Basiewicz M."/>
            <person name="Murat C."/>
            <person name="Martin F."/>
            <person name="Kogel K.H."/>
        </authorList>
    </citation>
    <scope>NUCLEOTIDE SEQUENCE [LARGE SCALE GENOMIC DNA]</scope>
    <source>
        <strain evidence="2 3">DSM 11827</strain>
    </source>
</reference>
<organism evidence="2 3">
    <name type="scientific">Serendipita indica (strain DSM 11827)</name>
    <name type="common">Root endophyte fungus</name>
    <name type="synonym">Piriformospora indica</name>
    <dbReference type="NCBI Taxonomy" id="1109443"/>
    <lineage>
        <taxon>Eukaryota</taxon>
        <taxon>Fungi</taxon>
        <taxon>Dikarya</taxon>
        <taxon>Basidiomycota</taxon>
        <taxon>Agaricomycotina</taxon>
        <taxon>Agaricomycetes</taxon>
        <taxon>Sebacinales</taxon>
        <taxon>Serendipitaceae</taxon>
        <taxon>Serendipita</taxon>
    </lineage>
</organism>
<dbReference type="HOGENOM" id="CLU_2574742_0_0_1"/>
<evidence type="ECO:0000313" key="2">
    <source>
        <dbReference type="EMBL" id="CCA72920.1"/>
    </source>
</evidence>
<evidence type="ECO:0000256" key="1">
    <source>
        <dbReference type="SAM" id="MobiDB-lite"/>
    </source>
</evidence>
<proteinExistence type="predicted"/>
<keyword evidence="3" id="KW-1185">Reference proteome</keyword>
<feature type="compositionally biased region" description="Basic and acidic residues" evidence="1">
    <location>
        <begin position="72"/>
        <end position="81"/>
    </location>
</feature>
<name>G4TNM7_SERID</name>
<feature type="region of interest" description="Disordered" evidence="1">
    <location>
        <begin position="1"/>
        <end position="21"/>
    </location>
</feature>